<dbReference type="SMART" id="SM00458">
    <property type="entry name" value="RICIN"/>
    <property type="match status" value="1"/>
</dbReference>
<reference evidence="3 4" key="1">
    <citation type="submission" date="2019-10" db="EMBL/GenBank/DDBJ databases">
        <title>Description of Paenibacillus choica sp. nov.</title>
        <authorList>
            <person name="Carlier A."/>
            <person name="Qi S."/>
        </authorList>
    </citation>
    <scope>NUCLEOTIDE SEQUENCE [LARGE SCALE GENOMIC DNA]</scope>
    <source>
        <strain evidence="3 4">LMG 31460</strain>
    </source>
</reference>
<evidence type="ECO:0000313" key="4">
    <source>
        <dbReference type="Proteomes" id="UP000658690"/>
    </source>
</evidence>
<feature type="chain" id="PRO_5045264360" evidence="1">
    <location>
        <begin position="30"/>
        <end position="669"/>
    </location>
</feature>
<dbReference type="SUPFAM" id="SSF50939">
    <property type="entry name" value="Sialidases"/>
    <property type="match status" value="2"/>
</dbReference>
<protein>
    <submittedName>
        <fullName evidence="3">Alpha-L-arabinofuranosidase</fullName>
    </submittedName>
</protein>
<dbReference type="CDD" id="cd23399">
    <property type="entry name" value="beta-trefoil_ABD_ABFB"/>
    <property type="match status" value="1"/>
</dbReference>
<proteinExistence type="predicted"/>
<keyword evidence="4" id="KW-1185">Reference proteome</keyword>
<dbReference type="InterPro" id="IPR000772">
    <property type="entry name" value="Ricin_B_lectin"/>
</dbReference>
<dbReference type="Pfam" id="PF14200">
    <property type="entry name" value="RicinB_lectin_2"/>
    <property type="match status" value="2"/>
</dbReference>
<dbReference type="RefSeq" id="WP_171691865.1">
    <property type="nucleotide sequence ID" value="NZ_WHOC01000136.1"/>
</dbReference>
<dbReference type="InterPro" id="IPR036195">
    <property type="entry name" value="AbfB_ABD_sf"/>
</dbReference>
<feature type="domain" description="Ricin B lectin" evidence="2">
    <location>
        <begin position="391"/>
        <end position="528"/>
    </location>
</feature>
<dbReference type="CDD" id="cd15482">
    <property type="entry name" value="Sialidase_non-viral"/>
    <property type="match status" value="1"/>
</dbReference>
<dbReference type="Gene3D" id="2.80.10.50">
    <property type="match status" value="2"/>
</dbReference>
<gene>
    <name evidence="3" type="ORF">GC102_24485</name>
</gene>
<dbReference type="InterPro" id="IPR035992">
    <property type="entry name" value="Ricin_B-like_lectins"/>
</dbReference>
<dbReference type="InterPro" id="IPR036278">
    <property type="entry name" value="Sialidase_sf"/>
</dbReference>
<dbReference type="PANTHER" id="PTHR38792:SF3">
    <property type="entry name" value="BNR_ASP-BOX REPEAT DOMAIN PROTEIN (AFU_ORTHOLOGUE AFUA_7G06430)-RELATED"/>
    <property type="match status" value="1"/>
</dbReference>
<dbReference type="SUPFAM" id="SSF110221">
    <property type="entry name" value="AbfB domain"/>
    <property type="match status" value="1"/>
</dbReference>
<sequence>MLKKMRTALLLSLMLTLFTQLFVITSAKAATSGSVIYSNTAEPEPYYTRAVKMSNGNLLATFTRKFPGNTGFVGMQAFNFYRSTDNGLTWSYYTQIDPNNYGLNRDQQGMTTLYVLPQQVGIYPAGTLLFASSDWSAGTQYTIHIWRSTDNGATWQLHSHLAAQGGAGTHHTWEPEFAISSDGRLICYYSDERQVGYNQAIAQEISSDGGLTWGNYSIIVGKNTDSAWRPGMPRVTRAKNGTYFMFYEHLGASPNFAVRFKTSTDGINWGDPSVLGAVVGTGFYRASQCPEVAYVDDGSTYGRLYVRGMSDVVSNHNKMFTSSDNGATWSENDAPLTVSGSNNNTVAGWSGTLLPLSNNLLLEVNSVKVGSINEIRANVAQINADSIIVSGAQYKFINQNNNLVLDNAGGGSPAGTKVIEYNDLGLNTQWWLTEYRGNGFFRIMNMNNNLVLDDQNGVTTPGTEVNQWTDNYLDTQRWKFAYTGNGYYTSMNEHSGLFLDNAGGGAPAGTKVIQWTANGLDTQRWKLVRVDYELPVNQFEASNLPDTFTRHQDGRGKISSNLGSSIADSQWKMVPGLANAAAVSLESVNFPGHFLRHRNGEIWMDMNDNSTQFKNDATWNRRSGLSNALGISLESYNFPGQYMRHMNGLLYMTTISTTLDQQDATFFLK</sequence>
<evidence type="ECO:0000259" key="2">
    <source>
        <dbReference type="SMART" id="SM00458"/>
    </source>
</evidence>
<organism evidence="3 4">
    <name type="scientific">Paenibacillus germinis</name>
    <dbReference type="NCBI Taxonomy" id="2654979"/>
    <lineage>
        <taxon>Bacteria</taxon>
        <taxon>Bacillati</taxon>
        <taxon>Bacillota</taxon>
        <taxon>Bacilli</taxon>
        <taxon>Bacillales</taxon>
        <taxon>Paenibacillaceae</taxon>
        <taxon>Paenibacillus</taxon>
    </lineage>
</organism>
<accession>A0ABX1ZAL6</accession>
<dbReference type="Pfam" id="PF13088">
    <property type="entry name" value="BNR_2"/>
    <property type="match status" value="1"/>
</dbReference>
<name>A0ABX1ZAL6_9BACL</name>
<dbReference type="Gene3D" id="2.120.10.10">
    <property type="match status" value="1"/>
</dbReference>
<keyword evidence="1" id="KW-0732">Signal</keyword>
<dbReference type="SUPFAM" id="SSF50370">
    <property type="entry name" value="Ricin B-like lectins"/>
    <property type="match status" value="1"/>
</dbReference>
<dbReference type="Pfam" id="PF05270">
    <property type="entry name" value="AbfB"/>
    <property type="match status" value="1"/>
</dbReference>
<feature type="signal peptide" evidence="1">
    <location>
        <begin position="1"/>
        <end position="29"/>
    </location>
</feature>
<dbReference type="CDD" id="cd00161">
    <property type="entry name" value="beta-trefoil_Ricin-like"/>
    <property type="match status" value="1"/>
</dbReference>
<dbReference type="EMBL" id="WHOC01000136">
    <property type="protein sequence ID" value="NOU88880.1"/>
    <property type="molecule type" value="Genomic_DNA"/>
</dbReference>
<evidence type="ECO:0000313" key="3">
    <source>
        <dbReference type="EMBL" id="NOU88880.1"/>
    </source>
</evidence>
<dbReference type="Proteomes" id="UP000658690">
    <property type="component" value="Unassembled WGS sequence"/>
</dbReference>
<dbReference type="InterPro" id="IPR011040">
    <property type="entry name" value="Sialidase"/>
</dbReference>
<evidence type="ECO:0000256" key="1">
    <source>
        <dbReference type="SAM" id="SignalP"/>
    </source>
</evidence>
<dbReference type="PROSITE" id="PS50231">
    <property type="entry name" value="RICIN_B_LECTIN"/>
    <property type="match status" value="1"/>
</dbReference>
<dbReference type="PANTHER" id="PTHR38792">
    <property type="entry name" value="BNR/ASP-BOX REPEAT DOMAIN PROTEIN (AFU_ORTHOLOGUE AFUA_7G06430)-RELATED"/>
    <property type="match status" value="1"/>
</dbReference>
<comment type="caution">
    <text evidence="3">The sequence shown here is derived from an EMBL/GenBank/DDBJ whole genome shotgun (WGS) entry which is preliminary data.</text>
</comment>
<dbReference type="InterPro" id="IPR007934">
    <property type="entry name" value="AbfB_ABD"/>
</dbReference>